<evidence type="ECO:0000313" key="2">
    <source>
        <dbReference type="Proteomes" id="UP000320533"/>
    </source>
</evidence>
<organism evidence="1 2">
    <name type="scientific">Bacteroides uniformis</name>
    <dbReference type="NCBI Taxonomy" id="820"/>
    <lineage>
        <taxon>Bacteria</taxon>
        <taxon>Pseudomonadati</taxon>
        <taxon>Bacteroidota</taxon>
        <taxon>Bacteroidia</taxon>
        <taxon>Bacteroidales</taxon>
        <taxon>Bacteroidaceae</taxon>
        <taxon>Bacteroides</taxon>
    </lineage>
</organism>
<reference evidence="1 2" key="1">
    <citation type="submission" date="2019-06" db="EMBL/GenBank/DDBJ databases">
        <title>Complete genome sequence of Bacteroides uniformis NBRC 113350.</title>
        <authorList>
            <person name="Miura T."/>
            <person name="Furukawa M."/>
            <person name="Shimamura M."/>
            <person name="Ohyama Y."/>
            <person name="Yamazoe A."/>
            <person name="Kawasaki H."/>
        </authorList>
    </citation>
    <scope>NUCLEOTIDE SEQUENCE [LARGE SCALE GENOMIC DNA]</scope>
    <source>
        <strain evidence="1 2">NBRC 113350</strain>
    </source>
</reference>
<protein>
    <recommendedName>
        <fullName evidence="3">DUF3876 domain-containing protein</fullName>
    </recommendedName>
</protein>
<dbReference type="KEGG" id="bun:Bun01g_14220"/>
<evidence type="ECO:0000313" key="1">
    <source>
        <dbReference type="EMBL" id="BBK87052.1"/>
    </source>
</evidence>
<proteinExistence type="predicted"/>
<accession>A0A4Y1VFD7</accession>
<dbReference type="Proteomes" id="UP000320533">
    <property type="component" value="Chromosome"/>
</dbReference>
<evidence type="ECO:0008006" key="3">
    <source>
        <dbReference type="Google" id="ProtNLM"/>
    </source>
</evidence>
<sequence>MPMEYETLFPLYWICGEWKSNRKSPPVTVFRDGGAYKIALTYHLDAVVVGTIHQSGGIIWADLLGRVQLAYDREEDRLVLATEGIYVRADDS</sequence>
<dbReference type="InterPro" id="IPR024452">
    <property type="entry name" value="DUF3876"/>
</dbReference>
<name>A0A4Y1VFD7_BACUN</name>
<dbReference type="EMBL" id="AP019724">
    <property type="protein sequence ID" value="BBK87052.1"/>
    <property type="molecule type" value="Genomic_DNA"/>
</dbReference>
<dbReference type="AlphaFoldDB" id="A0A4Y1VFD7"/>
<gene>
    <name evidence="1" type="ORF">Bun01g_14220</name>
</gene>
<dbReference type="Pfam" id="PF12992">
    <property type="entry name" value="DUF3876"/>
    <property type="match status" value="1"/>
</dbReference>